<evidence type="ECO:0000313" key="2">
    <source>
        <dbReference type="EMBL" id="CAH0106606.1"/>
    </source>
</evidence>
<keyword evidence="1" id="KW-1133">Transmembrane helix</keyword>
<evidence type="ECO:0000313" key="3">
    <source>
        <dbReference type="Proteomes" id="UP000789390"/>
    </source>
</evidence>
<proteinExistence type="predicted"/>
<gene>
    <name evidence="2" type="ORF">DGAL_LOCUS9763</name>
</gene>
<feature type="transmembrane region" description="Helical" evidence="1">
    <location>
        <begin position="34"/>
        <end position="56"/>
    </location>
</feature>
<dbReference type="Proteomes" id="UP000789390">
    <property type="component" value="Unassembled WGS sequence"/>
</dbReference>
<evidence type="ECO:0000256" key="1">
    <source>
        <dbReference type="SAM" id="Phobius"/>
    </source>
</evidence>
<reference evidence="2" key="1">
    <citation type="submission" date="2021-11" db="EMBL/GenBank/DDBJ databases">
        <authorList>
            <person name="Schell T."/>
        </authorList>
    </citation>
    <scope>NUCLEOTIDE SEQUENCE</scope>
    <source>
        <strain evidence="2">M5</strain>
    </source>
</reference>
<comment type="caution">
    <text evidence="2">The sequence shown here is derived from an EMBL/GenBank/DDBJ whole genome shotgun (WGS) entry which is preliminary data.</text>
</comment>
<organism evidence="2 3">
    <name type="scientific">Daphnia galeata</name>
    <dbReference type="NCBI Taxonomy" id="27404"/>
    <lineage>
        <taxon>Eukaryota</taxon>
        <taxon>Metazoa</taxon>
        <taxon>Ecdysozoa</taxon>
        <taxon>Arthropoda</taxon>
        <taxon>Crustacea</taxon>
        <taxon>Branchiopoda</taxon>
        <taxon>Diplostraca</taxon>
        <taxon>Cladocera</taxon>
        <taxon>Anomopoda</taxon>
        <taxon>Daphniidae</taxon>
        <taxon>Daphnia</taxon>
    </lineage>
</organism>
<keyword evidence="1" id="KW-0812">Transmembrane</keyword>
<protein>
    <submittedName>
        <fullName evidence="2">Uncharacterized protein</fullName>
    </submittedName>
</protein>
<accession>A0A8J2WKV0</accession>
<keyword evidence="3" id="KW-1185">Reference proteome</keyword>
<name>A0A8J2WKV0_9CRUS</name>
<sequence length="169" mass="19367">MHTKDDTFQALTSSLSVKLYKTKRRDCLKQYTSSLLKITSLCLLVLLILSHGNMLLRQYTANCYPQQAAHEKARTRKQEADTQDSFLGPRIWKKWTKLKIVPQRASCLDESHVDEQKTPRVPFSEQKETSYILKEKKSTLRILATAASSSAAMEHPIFHRLVNTQTSSN</sequence>
<keyword evidence="1" id="KW-0472">Membrane</keyword>
<dbReference type="EMBL" id="CAKKLH010000224">
    <property type="protein sequence ID" value="CAH0106606.1"/>
    <property type="molecule type" value="Genomic_DNA"/>
</dbReference>
<dbReference type="AlphaFoldDB" id="A0A8J2WKV0"/>